<sequence>TTHIQAYSALALYPTPSRRPPPSRPLPASRDAGRRPPRSLLCSWPPASPLRPRPARRSAPALPPPPAATLPCPGRLAPLQAGGAAQSALRHSARPDLRSSHA</sequence>
<accession>A0A8R7TUX2</accession>
<dbReference type="EnsemblPlants" id="TuG1812G0300002033.01.T02">
    <property type="protein sequence ID" value="TuG1812G0300002033.01.T02"/>
    <property type="gene ID" value="TuG1812G0300002033.01"/>
</dbReference>
<reference evidence="2" key="2">
    <citation type="submission" date="2018-03" db="EMBL/GenBank/DDBJ databases">
        <title>The Triticum urartu genome reveals the dynamic nature of wheat genome evolution.</title>
        <authorList>
            <person name="Ling H."/>
            <person name="Ma B."/>
            <person name="Shi X."/>
            <person name="Liu H."/>
            <person name="Dong L."/>
            <person name="Sun H."/>
            <person name="Cao Y."/>
            <person name="Gao Q."/>
            <person name="Zheng S."/>
            <person name="Li Y."/>
            <person name="Yu Y."/>
            <person name="Du H."/>
            <person name="Qi M."/>
            <person name="Li Y."/>
            <person name="Yu H."/>
            <person name="Cui Y."/>
            <person name="Wang N."/>
            <person name="Chen C."/>
            <person name="Wu H."/>
            <person name="Zhao Y."/>
            <person name="Zhang J."/>
            <person name="Li Y."/>
            <person name="Zhou W."/>
            <person name="Zhang B."/>
            <person name="Hu W."/>
            <person name="Eijk M."/>
            <person name="Tang J."/>
            <person name="Witsenboer H."/>
            <person name="Zhao S."/>
            <person name="Li Z."/>
            <person name="Zhang A."/>
            <person name="Wang D."/>
            <person name="Liang C."/>
        </authorList>
    </citation>
    <scope>NUCLEOTIDE SEQUENCE [LARGE SCALE GENOMIC DNA]</scope>
    <source>
        <strain evidence="2">cv. G1812</strain>
    </source>
</reference>
<protein>
    <submittedName>
        <fullName evidence="2">Uncharacterized protein</fullName>
    </submittedName>
</protein>
<reference evidence="2" key="3">
    <citation type="submission" date="2022-06" db="UniProtKB">
        <authorList>
            <consortium name="EnsemblPlants"/>
        </authorList>
    </citation>
    <scope>IDENTIFICATION</scope>
</reference>
<feature type="compositionally biased region" description="Basic and acidic residues" evidence="1">
    <location>
        <begin position="93"/>
        <end position="102"/>
    </location>
</feature>
<dbReference type="AlphaFoldDB" id="A0A8R7TUX2"/>
<dbReference type="Gramene" id="TuG1812G0300002033.01.T02">
    <property type="protein sequence ID" value="TuG1812G0300002033.01.T02"/>
    <property type="gene ID" value="TuG1812G0300002033.01"/>
</dbReference>
<gene>
    <name evidence="2" type="primary">LOC125543597</name>
</gene>
<evidence type="ECO:0000313" key="3">
    <source>
        <dbReference type="Proteomes" id="UP000015106"/>
    </source>
</evidence>
<feature type="region of interest" description="Disordered" evidence="1">
    <location>
        <begin position="1"/>
        <end position="102"/>
    </location>
</feature>
<name>A0A8R7TUX2_TRIUA</name>
<evidence type="ECO:0000313" key="2">
    <source>
        <dbReference type="EnsemblPlants" id="TuG1812G0300002033.01.T02"/>
    </source>
</evidence>
<reference evidence="3" key="1">
    <citation type="journal article" date="2013" name="Nature">
        <title>Draft genome of the wheat A-genome progenitor Triticum urartu.</title>
        <authorList>
            <person name="Ling H.Q."/>
            <person name="Zhao S."/>
            <person name="Liu D."/>
            <person name="Wang J."/>
            <person name="Sun H."/>
            <person name="Zhang C."/>
            <person name="Fan H."/>
            <person name="Li D."/>
            <person name="Dong L."/>
            <person name="Tao Y."/>
            <person name="Gao C."/>
            <person name="Wu H."/>
            <person name="Li Y."/>
            <person name="Cui Y."/>
            <person name="Guo X."/>
            <person name="Zheng S."/>
            <person name="Wang B."/>
            <person name="Yu K."/>
            <person name="Liang Q."/>
            <person name="Yang W."/>
            <person name="Lou X."/>
            <person name="Chen J."/>
            <person name="Feng M."/>
            <person name="Jian J."/>
            <person name="Zhang X."/>
            <person name="Luo G."/>
            <person name="Jiang Y."/>
            <person name="Liu J."/>
            <person name="Wang Z."/>
            <person name="Sha Y."/>
            <person name="Zhang B."/>
            <person name="Wu H."/>
            <person name="Tang D."/>
            <person name="Shen Q."/>
            <person name="Xue P."/>
            <person name="Zou S."/>
            <person name="Wang X."/>
            <person name="Liu X."/>
            <person name="Wang F."/>
            <person name="Yang Y."/>
            <person name="An X."/>
            <person name="Dong Z."/>
            <person name="Zhang K."/>
            <person name="Zhang X."/>
            <person name="Luo M.C."/>
            <person name="Dvorak J."/>
            <person name="Tong Y."/>
            <person name="Wang J."/>
            <person name="Yang H."/>
            <person name="Li Z."/>
            <person name="Wang D."/>
            <person name="Zhang A."/>
            <person name="Wang J."/>
        </authorList>
    </citation>
    <scope>NUCLEOTIDE SEQUENCE</scope>
    <source>
        <strain evidence="3">cv. G1812</strain>
    </source>
</reference>
<proteinExistence type="predicted"/>
<evidence type="ECO:0000256" key="1">
    <source>
        <dbReference type="SAM" id="MobiDB-lite"/>
    </source>
</evidence>
<dbReference type="Proteomes" id="UP000015106">
    <property type="component" value="Chromosome 3"/>
</dbReference>
<organism evidence="2 3">
    <name type="scientific">Triticum urartu</name>
    <name type="common">Red wild einkorn</name>
    <name type="synonym">Crithodium urartu</name>
    <dbReference type="NCBI Taxonomy" id="4572"/>
    <lineage>
        <taxon>Eukaryota</taxon>
        <taxon>Viridiplantae</taxon>
        <taxon>Streptophyta</taxon>
        <taxon>Embryophyta</taxon>
        <taxon>Tracheophyta</taxon>
        <taxon>Spermatophyta</taxon>
        <taxon>Magnoliopsida</taxon>
        <taxon>Liliopsida</taxon>
        <taxon>Poales</taxon>
        <taxon>Poaceae</taxon>
        <taxon>BOP clade</taxon>
        <taxon>Pooideae</taxon>
        <taxon>Triticodae</taxon>
        <taxon>Triticeae</taxon>
        <taxon>Triticinae</taxon>
        <taxon>Triticum</taxon>
    </lineage>
</organism>
<keyword evidence="3" id="KW-1185">Reference proteome</keyword>